<keyword evidence="3" id="KW-1185">Reference proteome</keyword>
<reference evidence="2 3" key="1">
    <citation type="journal article" date="2019" name="Nat. Ecol. Evol.">
        <title>Megaphylogeny resolves global patterns of mushroom evolution.</title>
        <authorList>
            <person name="Varga T."/>
            <person name="Krizsan K."/>
            <person name="Foldi C."/>
            <person name="Dima B."/>
            <person name="Sanchez-Garcia M."/>
            <person name="Sanchez-Ramirez S."/>
            <person name="Szollosi G.J."/>
            <person name="Szarkandi J.G."/>
            <person name="Papp V."/>
            <person name="Albert L."/>
            <person name="Andreopoulos W."/>
            <person name="Angelini C."/>
            <person name="Antonin V."/>
            <person name="Barry K.W."/>
            <person name="Bougher N.L."/>
            <person name="Buchanan P."/>
            <person name="Buyck B."/>
            <person name="Bense V."/>
            <person name="Catcheside P."/>
            <person name="Chovatia M."/>
            <person name="Cooper J."/>
            <person name="Damon W."/>
            <person name="Desjardin D."/>
            <person name="Finy P."/>
            <person name="Geml J."/>
            <person name="Haridas S."/>
            <person name="Hughes K."/>
            <person name="Justo A."/>
            <person name="Karasinski D."/>
            <person name="Kautmanova I."/>
            <person name="Kiss B."/>
            <person name="Kocsube S."/>
            <person name="Kotiranta H."/>
            <person name="LaButti K.M."/>
            <person name="Lechner B.E."/>
            <person name="Liimatainen K."/>
            <person name="Lipzen A."/>
            <person name="Lukacs Z."/>
            <person name="Mihaltcheva S."/>
            <person name="Morgado L.N."/>
            <person name="Niskanen T."/>
            <person name="Noordeloos M.E."/>
            <person name="Ohm R.A."/>
            <person name="Ortiz-Santana B."/>
            <person name="Ovrebo C."/>
            <person name="Racz N."/>
            <person name="Riley R."/>
            <person name="Savchenko A."/>
            <person name="Shiryaev A."/>
            <person name="Soop K."/>
            <person name="Spirin V."/>
            <person name="Szebenyi C."/>
            <person name="Tomsovsky M."/>
            <person name="Tulloss R.E."/>
            <person name="Uehling J."/>
            <person name="Grigoriev I.V."/>
            <person name="Vagvolgyi C."/>
            <person name="Papp T."/>
            <person name="Martin F.M."/>
            <person name="Miettinen O."/>
            <person name="Hibbett D.S."/>
            <person name="Nagy L.G."/>
        </authorList>
    </citation>
    <scope>NUCLEOTIDE SEQUENCE [LARGE SCALE GENOMIC DNA]</scope>
    <source>
        <strain evidence="2 3">FP101781</strain>
    </source>
</reference>
<feature type="region of interest" description="Disordered" evidence="1">
    <location>
        <begin position="1"/>
        <end position="68"/>
    </location>
</feature>
<evidence type="ECO:0000256" key="1">
    <source>
        <dbReference type="SAM" id="MobiDB-lite"/>
    </source>
</evidence>
<dbReference type="Proteomes" id="UP000298030">
    <property type="component" value="Unassembled WGS sequence"/>
</dbReference>
<protein>
    <submittedName>
        <fullName evidence="2">Uncharacterized protein</fullName>
    </submittedName>
</protein>
<comment type="caution">
    <text evidence="2">The sequence shown here is derived from an EMBL/GenBank/DDBJ whole genome shotgun (WGS) entry which is preliminary data.</text>
</comment>
<dbReference type="OrthoDB" id="3147752at2759"/>
<feature type="compositionally biased region" description="Basic and acidic residues" evidence="1">
    <location>
        <begin position="36"/>
        <end position="46"/>
    </location>
</feature>
<proteinExistence type="predicted"/>
<accession>A0A4Y7T5K7</accession>
<evidence type="ECO:0000313" key="3">
    <source>
        <dbReference type="Proteomes" id="UP000298030"/>
    </source>
</evidence>
<name>A0A4Y7T5K7_COPMI</name>
<dbReference type="AlphaFoldDB" id="A0A4Y7T5K7"/>
<sequence>MAESPLNPIPSLKRNGSTPPPSKPFHNPILLGGEARANDSAEERLEGATPLTTQAFPPSPSKDLPNNFATRHIYDDQDRVHILNPPRPGLEFLLEDLQGQNRRKDDEILALKSELDRRQMDVSEKEERGRKHEHQIGKPARRNGSTDARLHELKRRCEDAESRVAQQESLLQAQAQTPTVVDAFLRTADEFSIADLCRMVEELNDEIYQAAMNISDAIRTRREETNSGGEAGAPEEARKAIADCYGEELVSRLVAHLAADEPDFVLFEGLIQNTFVVWCTYLIQSTCPGNDSVDKVLKGVYEEMLKTRESAVAKNWLAMTSSHLKIKIESDGATEILSCLVAVGGWQLDPSSKAKLNQYVREKHSDIQQNALKVRKIAMEGILSSHVEVFRIPTGRCYSSLYMQTRDFEHPPDDDDVICQTGLGLRYSRTNSKSHNFNPTQWEQGIILKAKVLLSSTFSPLVM</sequence>
<evidence type="ECO:0000313" key="2">
    <source>
        <dbReference type="EMBL" id="TEB28882.1"/>
    </source>
</evidence>
<feature type="region of interest" description="Disordered" evidence="1">
    <location>
        <begin position="114"/>
        <end position="147"/>
    </location>
</feature>
<gene>
    <name evidence="2" type="ORF">FA13DRAFT_1793723</name>
</gene>
<organism evidence="2 3">
    <name type="scientific">Coprinellus micaceus</name>
    <name type="common">Glistening ink-cap mushroom</name>
    <name type="synonym">Coprinus micaceus</name>
    <dbReference type="NCBI Taxonomy" id="71717"/>
    <lineage>
        <taxon>Eukaryota</taxon>
        <taxon>Fungi</taxon>
        <taxon>Dikarya</taxon>
        <taxon>Basidiomycota</taxon>
        <taxon>Agaricomycotina</taxon>
        <taxon>Agaricomycetes</taxon>
        <taxon>Agaricomycetidae</taxon>
        <taxon>Agaricales</taxon>
        <taxon>Agaricineae</taxon>
        <taxon>Psathyrellaceae</taxon>
        <taxon>Coprinellus</taxon>
    </lineage>
</organism>
<feature type="compositionally biased region" description="Basic and acidic residues" evidence="1">
    <location>
        <begin position="114"/>
        <end position="136"/>
    </location>
</feature>
<dbReference type="EMBL" id="QPFP01000030">
    <property type="protein sequence ID" value="TEB28882.1"/>
    <property type="molecule type" value="Genomic_DNA"/>
</dbReference>